<proteinExistence type="predicted"/>
<dbReference type="OrthoDB" id="3268054at2"/>
<dbReference type="RefSeq" id="WP_122148786.1">
    <property type="nucleotide sequence ID" value="NZ_RFFI01000030.1"/>
</dbReference>
<comment type="caution">
    <text evidence="1">The sequence shown here is derived from an EMBL/GenBank/DDBJ whole genome shotgun (WGS) entry which is preliminary data.</text>
</comment>
<sequence length="198" mass="21242">MTVVGAAAVSAVIGGCHAAPTSDGPVRVLEYQSVADLEAEARAHGWDTQVALLADGVVTAADYEQAIDDTRACAEARANGITEPVLSPIDNLTWEFAFPIGALPEDQVWAISDECSQQHLWSVQTAYVATHDAVMDDDIRMATLACMADLGHEIVGDVRNAREMAERIDHEREPDLADCIGDSEVRLRPDLASVGVSW</sequence>
<name>A0A3M2JFD4_9CELL</name>
<gene>
    <name evidence="1" type="ORF">EBM89_07285</name>
</gene>
<dbReference type="EMBL" id="RFFI01000030">
    <property type="protein sequence ID" value="RMI12737.1"/>
    <property type="molecule type" value="Genomic_DNA"/>
</dbReference>
<reference evidence="1 2" key="1">
    <citation type="submission" date="2018-10" db="EMBL/GenBank/DDBJ databases">
        <title>Isolation, diversity and antifungal activity of actinobacteria from wheat.</title>
        <authorList>
            <person name="Han C."/>
        </authorList>
    </citation>
    <scope>NUCLEOTIDE SEQUENCE [LARGE SCALE GENOMIC DNA]</scope>
    <source>
        <strain evidence="1 2">NEAU-YY56</strain>
    </source>
</reference>
<organism evidence="1 2">
    <name type="scientific">Cellulomonas triticagri</name>
    <dbReference type="NCBI Taxonomy" id="2483352"/>
    <lineage>
        <taxon>Bacteria</taxon>
        <taxon>Bacillati</taxon>
        <taxon>Actinomycetota</taxon>
        <taxon>Actinomycetes</taxon>
        <taxon>Micrococcales</taxon>
        <taxon>Cellulomonadaceae</taxon>
        <taxon>Cellulomonas</taxon>
    </lineage>
</organism>
<protein>
    <submittedName>
        <fullName evidence="1">Uncharacterized protein</fullName>
    </submittedName>
</protein>
<accession>A0A3M2JFD4</accession>
<evidence type="ECO:0000313" key="1">
    <source>
        <dbReference type="EMBL" id="RMI12737.1"/>
    </source>
</evidence>
<keyword evidence="2" id="KW-1185">Reference proteome</keyword>
<evidence type="ECO:0000313" key="2">
    <source>
        <dbReference type="Proteomes" id="UP000269289"/>
    </source>
</evidence>
<dbReference type="Proteomes" id="UP000269289">
    <property type="component" value="Unassembled WGS sequence"/>
</dbReference>
<dbReference type="AlphaFoldDB" id="A0A3M2JFD4"/>